<proteinExistence type="predicted"/>
<organism evidence="2">
    <name type="scientific">Brugia malayi</name>
    <name type="common">Filarial nematode worm</name>
    <dbReference type="NCBI Taxonomy" id="6279"/>
    <lineage>
        <taxon>Eukaryota</taxon>
        <taxon>Metazoa</taxon>
        <taxon>Ecdysozoa</taxon>
        <taxon>Nematoda</taxon>
        <taxon>Chromadorea</taxon>
        <taxon>Rhabditida</taxon>
        <taxon>Spirurina</taxon>
        <taxon>Spiruromorpha</taxon>
        <taxon>Filarioidea</taxon>
        <taxon>Onchocercidae</taxon>
        <taxon>Brugia</taxon>
    </lineage>
</organism>
<accession>A0A1I9G2A0</accession>
<protein>
    <submittedName>
        <fullName evidence="2">Bm13261</fullName>
    </submittedName>
</protein>
<reference evidence="2" key="1">
    <citation type="journal article" date="2007" name="Science">
        <title>Draft genome of the filarial nematode parasite Brugia malayi.</title>
        <authorList>
            <person name="Ghedin E."/>
            <person name="Wang S."/>
            <person name="Spiro D."/>
            <person name="Caler E."/>
            <person name="Zhao Q."/>
            <person name="Crabtree J."/>
            <person name="Allen J.E."/>
            <person name="Delcher A.L."/>
            <person name="Guiliano D.B."/>
            <person name="Miranda-Saavedra D."/>
            <person name="Angiuoli S.V."/>
            <person name="Creasy T."/>
            <person name="Amedeo P."/>
            <person name="Haas B."/>
            <person name="El-Sayed N.M."/>
            <person name="Wortman J.R."/>
            <person name="Feldblyum T."/>
            <person name="Tallon L."/>
            <person name="Schatz M."/>
            <person name="Shumway M."/>
            <person name="Koo H."/>
            <person name="Salzberg S.L."/>
            <person name="Schobel S."/>
            <person name="Pertea M."/>
            <person name="Pop M."/>
            <person name="White O."/>
            <person name="Barton G.J."/>
            <person name="Carlow C.K."/>
            <person name="Crawford M.J."/>
            <person name="Daub J."/>
            <person name="Dimmic M.W."/>
            <person name="Estes C.F."/>
            <person name="Foster J.M."/>
            <person name="Ganatra M."/>
            <person name="Gregory W.F."/>
            <person name="Johnson N.M."/>
            <person name="Jin J."/>
            <person name="Komuniecki R."/>
            <person name="Korf I."/>
            <person name="Kumar S."/>
            <person name="Laney S."/>
            <person name="Li B.W."/>
            <person name="Li W."/>
            <person name="Lindblom T.H."/>
            <person name="Lustigman S."/>
            <person name="Ma D."/>
            <person name="Maina C.V."/>
            <person name="Martin D.M."/>
            <person name="McCarter J.P."/>
            <person name="McReynolds L."/>
            <person name="Mitreva M."/>
            <person name="Nutman T.B."/>
            <person name="Parkinson J."/>
            <person name="Peregrin-Alvarez J.M."/>
            <person name="Poole C."/>
            <person name="Ren Q."/>
            <person name="Saunders L."/>
            <person name="Sluder A.E."/>
            <person name="Smith K."/>
            <person name="Stanke M."/>
            <person name="Unnasch T.R."/>
            <person name="Ware J."/>
            <person name="Wei A.D."/>
            <person name="Weil G."/>
            <person name="Williams D.J."/>
            <person name="Zhang Y."/>
            <person name="Williams S.A."/>
            <person name="Fraser-Liggett C."/>
            <person name="Slatko B."/>
            <person name="Blaxter M.L."/>
            <person name="Scott A.L."/>
        </authorList>
    </citation>
    <scope>NUCLEOTIDE SEQUENCE</scope>
    <source>
        <strain evidence="2">FR3</strain>
    </source>
</reference>
<gene>
    <name evidence="2" type="primary">Bm13261</name>
    <name evidence="2" type="ORF">BM_Bm13261</name>
</gene>
<evidence type="ECO:0000256" key="1">
    <source>
        <dbReference type="SAM" id="MobiDB-lite"/>
    </source>
</evidence>
<dbReference type="AlphaFoldDB" id="A0A1I9G2A0"/>
<dbReference type="EMBL" id="LN856944">
    <property type="protein sequence ID" value="CDP95633.1"/>
    <property type="molecule type" value="Genomic_DNA"/>
</dbReference>
<feature type="region of interest" description="Disordered" evidence="1">
    <location>
        <begin position="19"/>
        <end position="44"/>
    </location>
</feature>
<reference evidence="2" key="2">
    <citation type="submission" date="2012-12" db="EMBL/GenBank/DDBJ databases">
        <authorList>
            <consortium name="WormBase Consortium"/>
            <person name="Ghedin E."/>
            <person name="Paulini M."/>
        </authorList>
    </citation>
    <scope>NUCLEOTIDE SEQUENCE</scope>
    <source>
        <strain evidence="2">FR3</strain>
    </source>
</reference>
<sequence length="44" mass="5158">MTLQKVKFFLKTGMTRHNSLIKHSSIPPQEKKEKVSQSSIRFKL</sequence>
<name>A0A1I9G2A0_BRUMA</name>
<evidence type="ECO:0000313" key="2">
    <source>
        <dbReference type="EMBL" id="CDP95633.1"/>
    </source>
</evidence>